<dbReference type="NCBIfam" id="TIGR04019">
    <property type="entry name" value="B_thiol_YtxJ"/>
    <property type="match status" value="1"/>
</dbReference>
<dbReference type="InterPro" id="IPR022551">
    <property type="entry name" value="BrxC"/>
</dbReference>
<dbReference type="RefSeq" id="WP_236334620.1">
    <property type="nucleotide sequence ID" value="NZ_JAKIJS010000001.1"/>
</dbReference>
<comment type="caution">
    <text evidence="1">The sequence shown here is derived from an EMBL/GenBank/DDBJ whole genome shotgun (WGS) entry which is preliminary data.</text>
</comment>
<organism evidence="1 2">
    <name type="scientific">Pseudalkalibacillus berkeleyi</name>
    <dbReference type="NCBI Taxonomy" id="1069813"/>
    <lineage>
        <taxon>Bacteria</taxon>
        <taxon>Bacillati</taxon>
        <taxon>Bacillota</taxon>
        <taxon>Bacilli</taxon>
        <taxon>Bacillales</taxon>
        <taxon>Fictibacillaceae</taxon>
        <taxon>Pseudalkalibacillus</taxon>
    </lineage>
</organism>
<dbReference type="SUPFAM" id="SSF52833">
    <property type="entry name" value="Thioredoxin-like"/>
    <property type="match status" value="1"/>
</dbReference>
<protein>
    <submittedName>
        <fullName evidence="1">Bacillithiol system redox-active protein YtxJ</fullName>
    </submittedName>
</protein>
<dbReference type="Proteomes" id="UP001649381">
    <property type="component" value="Unassembled WGS sequence"/>
</dbReference>
<keyword evidence="2" id="KW-1185">Reference proteome</keyword>
<dbReference type="EMBL" id="JAKIJS010000001">
    <property type="protein sequence ID" value="MCF6138302.1"/>
    <property type="molecule type" value="Genomic_DNA"/>
</dbReference>
<name>A0ABS9GZX3_9BACL</name>
<gene>
    <name evidence="1" type="primary">ytxJ</name>
    <name evidence="1" type="ORF">L2716_11245</name>
</gene>
<reference evidence="1 2" key="1">
    <citation type="submission" date="2022-01" db="EMBL/GenBank/DDBJ databases">
        <title>Alkalihalobacillus sp. EGI L200015, a novel bacterium isolated from a salt lake sediment.</title>
        <authorList>
            <person name="Gao L."/>
            <person name="Fang B.-Z."/>
            <person name="Li W.-J."/>
        </authorList>
    </citation>
    <scope>NUCLEOTIDE SEQUENCE [LARGE SCALE GENOMIC DNA]</scope>
    <source>
        <strain evidence="1 2">KCTC 12718</strain>
    </source>
</reference>
<evidence type="ECO:0000313" key="1">
    <source>
        <dbReference type="EMBL" id="MCF6138302.1"/>
    </source>
</evidence>
<evidence type="ECO:0000313" key="2">
    <source>
        <dbReference type="Proteomes" id="UP001649381"/>
    </source>
</evidence>
<sequence>MKKVSSLEEFKAIERAEPFYFLKNSTTCPISGSAYEEVKNFSDDHSDIPVYYLNVQEARPLSNQLAEEFGIKHESPQLFLIKDGKVLAHDSHWNITYDKLEKLTKEHVR</sequence>
<dbReference type="Pfam" id="PF11009">
    <property type="entry name" value="BrxC"/>
    <property type="match status" value="1"/>
</dbReference>
<dbReference type="Gene3D" id="3.40.30.10">
    <property type="entry name" value="Glutaredoxin"/>
    <property type="match status" value="1"/>
</dbReference>
<dbReference type="InterPro" id="IPR036249">
    <property type="entry name" value="Thioredoxin-like_sf"/>
</dbReference>
<accession>A0ABS9GZX3</accession>
<proteinExistence type="predicted"/>